<feature type="coiled-coil region" evidence="8">
    <location>
        <begin position="141"/>
        <end position="168"/>
    </location>
</feature>
<dbReference type="Pfam" id="PF05739">
    <property type="entry name" value="SNARE"/>
    <property type="match status" value="1"/>
</dbReference>
<keyword evidence="3" id="KW-0813">Transport</keyword>
<dbReference type="GO" id="GO:0000149">
    <property type="term" value="F:SNARE binding"/>
    <property type="evidence" value="ECO:0007669"/>
    <property type="project" value="TreeGrafter"/>
</dbReference>
<comment type="similarity">
    <text evidence="2">Belongs to the syntaxin family.</text>
</comment>
<keyword evidence="4 9" id="KW-0812">Transmembrane</keyword>
<dbReference type="SUPFAM" id="SSF47661">
    <property type="entry name" value="t-snare proteins"/>
    <property type="match status" value="1"/>
</dbReference>
<dbReference type="GO" id="GO:0048278">
    <property type="term" value="P:vesicle docking"/>
    <property type="evidence" value="ECO:0007669"/>
    <property type="project" value="TreeGrafter"/>
</dbReference>
<evidence type="ECO:0000256" key="3">
    <source>
        <dbReference type="ARBA" id="ARBA00022448"/>
    </source>
</evidence>
<feature type="domain" description="T-SNARE coiled-coil homology" evidence="10">
    <location>
        <begin position="244"/>
        <end position="306"/>
    </location>
</feature>
<dbReference type="InterPro" id="IPR010989">
    <property type="entry name" value="SNARE"/>
</dbReference>
<evidence type="ECO:0000256" key="2">
    <source>
        <dbReference type="ARBA" id="ARBA00009063"/>
    </source>
</evidence>
<sequence length="336" mass="37958">MTTDYCDRSHELMLCAQLLHQKVMSGRIILKPRKSRPGAVEAFFAPTLLKTQLIPLVQQASNSLTLGKAKMDQIINLTERLLPASTTDKVLVTSIFNLTQKLQSEVLAISSFLQRIALVSSEVQREFTGHSQVCKHVKSLVSAQENRLAELSRRLRDYMEANKAIASDQYEDIPVVTAPSIDSLSAKTSVRMPPVVPSQQVNNKQPTQGIYVEERRRDETEALLISDKSYPCQQQQQQMVVRQREASSANATAIRRTEATIVQLGQIYEQFAFLVREQADVVMRIDGNVEDAAANVDFAHGSLVEFLRYVSNRRAFMFKFFAILLVIFCLFAIFKR</sequence>
<organism evidence="11 12">
    <name type="scientific">Hymenolepis diminuta</name>
    <name type="common">Rat tapeworm</name>
    <dbReference type="NCBI Taxonomy" id="6216"/>
    <lineage>
        <taxon>Eukaryota</taxon>
        <taxon>Metazoa</taxon>
        <taxon>Spiralia</taxon>
        <taxon>Lophotrochozoa</taxon>
        <taxon>Platyhelminthes</taxon>
        <taxon>Cestoda</taxon>
        <taxon>Eucestoda</taxon>
        <taxon>Cyclophyllidea</taxon>
        <taxon>Hymenolepididae</taxon>
        <taxon>Hymenolepis</taxon>
    </lineage>
</organism>
<evidence type="ECO:0000259" key="10">
    <source>
        <dbReference type="PROSITE" id="PS50192"/>
    </source>
</evidence>
<dbReference type="GO" id="GO:0000139">
    <property type="term" value="C:Golgi membrane"/>
    <property type="evidence" value="ECO:0007669"/>
    <property type="project" value="TreeGrafter"/>
</dbReference>
<dbReference type="PROSITE" id="PS50192">
    <property type="entry name" value="T_SNARE"/>
    <property type="match status" value="1"/>
</dbReference>
<reference evidence="11 12" key="1">
    <citation type="submission" date="2019-07" db="EMBL/GenBank/DDBJ databases">
        <authorList>
            <person name="Jastrzebski P J."/>
            <person name="Paukszto L."/>
            <person name="Jastrzebski P J."/>
        </authorList>
    </citation>
    <scope>NUCLEOTIDE SEQUENCE [LARGE SCALE GENOMIC DNA]</scope>
    <source>
        <strain evidence="11 12">WMS-il1</strain>
    </source>
</reference>
<dbReference type="GO" id="GO:0006906">
    <property type="term" value="P:vesicle fusion"/>
    <property type="evidence" value="ECO:0007669"/>
    <property type="project" value="TreeGrafter"/>
</dbReference>
<dbReference type="GO" id="GO:0031201">
    <property type="term" value="C:SNARE complex"/>
    <property type="evidence" value="ECO:0007669"/>
    <property type="project" value="TreeGrafter"/>
</dbReference>
<dbReference type="Proteomes" id="UP000321570">
    <property type="component" value="Unassembled WGS sequence"/>
</dbReference>
<dbReference type="Gene3D" id="1.20.58.70">
    <property type="match status" value="1"/>
</dbReference>
<protein>
    <recommendedName>
        <fullName evidence="10">t-SNARE coiled-coil homology domain-containing protein</fullName>
    </recommendedName>
</protein>
<evidence type="ECO:0000313" key="12">
    <source>
        <dbReference type="Proteomes" id="UP000321570"/>
    </source>
</evidence>
<name>A0A564YSN5_HYMDI</name>
<dbReference type="InterPro" id="IPR045242">
    <property type="entry name" value="Syntaxin"/>
</dbReference>
<evidence type="ECO:0000256" key="9">
    <source>
        <dbReference type="SAM" id="Phobius"/>
    </source>
</evidence>
<dbReference type="GO" id="GO:0006888">
    <property type="term" value="P:endoplasmic reticulum to Golgi vesicle-mediated transport"/>
    <property type="evidence" value="ECO:0007669"/>
    <property type="project" value="TreeGrafter"/>
</dbReference>
<gene>
    <name evidence="11" type="ORF">WMSIL1_LOCUS9196</name>
</gene>
<evidence type="ECO:0000256" key="8">
    <source>
        <dbReference type="SAM" id="Coils"/>
    </source>
</evidence>
<feature type="transmembrane region" description="Helical" evidence="9">
    <location>
        <begin position="316"/>
        <end position="334"/>
    </location>
</feature>
<dbReference type="AlphaFoldDB" id="A0A564YSN5"/>
<evidence type="ECO:0000313" key="11">
    <source>
        <dbReference type="EMBL" id="VUZ50190.1"/>
    </source>
</evidence>
<evidence type="ECO:0000256" key="4">
    <source>
        <dbReference type="ARBA" id="ARBA00022692"/>
    </source>
</evidence>
<dbReference type="PANTHER" id="PTHR19957:SF3">
    <property type="entry name" value="SYNTAXIN-5"/>
    <property type="match status" value="1"/>
</dbReference>
<dbReference type="CDD" id="cd15844">
    <property type="entry name" value="SNARE_syntaxin5"/>
    <property type="match status" value="1"/>
</dbReference>
<evidence type="ECO:0000256" key="6">
    <source>
        <dbReference type="ARBA" id="ARBA00023054"/>
    </source>
</evidence>
<dbReference type="GO" id="GO:0005484">
    <property type="term" value="F:SNAP receptor activity"/>
    <property type="evidence" value="ECO:0007669"/>
    <property type="project" value="TreeGrafter"/>
</dbReference>
<dbReference type="EMBL" id="CABIJS010000355">
    <property type="protein sequence ID" value="VUZ50190.1"/>
    <property type="molecule type" value="Genomic_DNA"/>
</dbReference>
<keyword evidence="12" id="KW-1185">Reference proteome</keyword>
<keyword evidence="7 9" id="KW-0472">Membrane</keyword>
<keyword evidence="5 9" id="KW-1133">Transmembrane helix</keyword>
<keyword evidence="6 8" id="KW-0175">Coiled coil</keyword>
<evidence type="ECO:0000256" key="1">
    <source>
        <dbReference type="ARBA" id="ARBA00004211"/>
    </source>
</evidence>
<dbReference type="PANTHER" id="PTHR19957">
    <property type="entry name" value="SYNTAXIN"/>
    <property type="match status" value="1"/>
</dbReference>
<dbReference type="GO" id="GO:0006886">
    <property type="term" value="P:intracellular protein transport"/>
    <property type="evidence" value="ECO:0007669"/>
    <property type="project" value="TreeGrafter"/>
</dbReference>
<proteinExistence type="inferred from homology"/>
<comment type="subcellular location">
    <subcellularLocation>
        <location evidence="1">Membrane</location>
        <topology evidence="1">Single-pass type IV membrane protein</topology>
    </subcellularLocation>
</comment>
<evidence type="ECO:0000256" key="7">
    <source>
        <dbReference type="ARBA" id="ARBA00023136"/>
    </source>
</evidence>
<dbReference type="InterPro" id="IPR000727">
    <property type="entry name" value="T_SNARE_dom"/>
</dbReference>
<accession>A0A564YSN5</accession>
<evidence type="ECO:0000256" key="5">
    <source>
        <dbReference type="ARBA" id="ARBA00022989"/>
    </source>
</evidence>